<evidence type="ECO:0000313" key="1">
    <source>
        <dbReference type="EMBL" id="GAK64243.1"/>
    </source>
</evidence>
<accession>A0A081CC47</accession>
<sequence>MLNLRLPSFSRLVVAAVLCAMLVVSTSAGLIPNVVSSTEFVAHTNGGLVRAFKSGDKWLVEGFENALEHAVPLRESTSFGRMLPSHDVTFTPTSSGVTVYNPDSRFHAIRFAGSGKTYLISPKSRQTIDGVTKLQAQQARLFKLKPDAQINYAE</sequence>
<dbReference type="Proteomes" id="UP000053758">
    <property type="component" value="Unassembled WGS sequence"/>
</dbReference>
<dbReference type="GeneID" id="26303117"/>
<reference evidence="2" key="1">
    <citation type="journal article" date="2014" name="Genome Announc.">
        <title>Draft Genome Sequence of the Yeast Pseudozyma antarctica Type Strain JCM10317, a Producer of the Glycolipid Biosurfactants, Mannosylerythritol Lipids.</title>
        <authorList>
            <person name="Saika A."/>
            <person name="Koike H."/>
            <person name="Hori T."/>
            <person name="Fukuoka T."/>
            <person name="Sato S."/>
            <person name="Habe H."/>
            <person name="Kitamoto D."/>
            <person name="Morita T."/>
        </authorList>
    </citation>
    <scope>NUCLEOTIDE SEQUENCE [LARGE SCALE GENOMIC DNA]</scope>
    <source>
        <strain evidence="2">JCM 10317</strain>
    </source>
</reference>
<proteinExistence type="predicted"/>
<gene>
    <name evidence="1" type="ORF">PAN0_004c2453</name>
</gene>
<dbReference type="RefSeq" id="XP_014657883.1">
    <property type="nucleotide sequence ID" value="XM_014802397.1"/>
</dbReference>
<organism evidence="1 2">
    <name type="scientific">Pseudozyma antarctica</name>
    <name type="common">Yeast</name>
    <name type="synonym">Candida antarctica</name>
    <dbReference type="NCBI Taxonomy" id="84753"/>
    <lineage>
        <taxon>Eukaryota</taxon>
        <taxon>Fungi</taxon>
        <taxon>Dikarya</taxon>
        <taxon>Basidiomycota</taxon>
        <taxon>Ustilaginomycotina</taxon>
        <taxon>Ustilaginomycetes</taxon>
        <taxon>Ustilaginales</taxon>
        <taxon>Ustilaginaceae</taxon>
        <taxon>Moesziomyces</taxon>
    </lineage>
</organism>
<dbReference type="AlphaFoldDB" id="A0A081CC47"/>
<dbReference type="HOGENOM" id="CLU_1705003_0_0_1"/>
<protein>
    <submittedName>
        <fullName evidence="1">Uncharacterized protein</fullName>
    </submittedName>
</protein>
<keyword evidence="2" id="KW-1185">Reference proteome</keyword>
<dbReference type="OrthoDB" id="10252049at2759"/>
<dbReference type="EMBL" id="DF830071">
    <property type="protein sequence ID" value="GAK64243.1"/>
    <property type="molecule type" value="Genomic_DNA"/>
</dbReference>
<evidence type="ECO:0000313" key="2">
    <source>
        <dbReference type="Proteomes" id="UP000053758"/>
    </source>
</evidence>
<name>A0A081CC47_PSEA2</name>